<comment type="subcellular location">
    <subcellularLocation>
        <location evidence="1">Cell envelope</location>
    </subcellularLocation>
</comment>
<dbReference type="EMBL" id="PEYE01000035">
    <property type="protein sequence ID" value="PIS38747.1"/>
    <property type="molecule type" value="Genomic_DNA"/>
</dbReference>
<evidence type="ECO:0000313" key="4">
    <source>
        <dbReference type="Proteomes" id="UP000229390"/>
    </source>
</evidence>
<dbReference type="GO" id="GO:0030313">
    <property type="term" value="C:cell envelope"/>
    <property type="evidence" value="ECO:0007669"/>
    <property type="project" value="UniProtKB-SubCell"/>
</dbReference>
<evidence type="ECO:0008006" key="5">
    <source>
        <dbReference type="Google" id="ProtNLM"/>
    </source>
</evidence>
<proteinExistence type="predicted"/>
<evidence type="ECO:0000313" key="3">
    <source>
        <dbReference type="EMBL" id="PIS38747.1"/>
    </source>
</evidence>
<accession>A0A2M6T0I3</accession>
<dbReference type="Proteomes" id="UP000229390">
    <property type="component" value="Unassembled WGS sequence"/>
</dbReference>
<protein>
    <recommendedName>
        <fullName evidence="5">Membrane fusion protein biotin-lipoyl like domain-containing protein</fullName>
    </recommendedName>
</protein>
<name>A0A2M6T0I3_9BACT</name>
<comment type="caution">
    <text evidence="3">The sequence shown here is derived from an EMBL/GenBank/DDBJ whole genome shotgun (WGS) entry which is preliminary data.</text>
</comment>
<sequence>MKIIKILFVLIILVGLAAGIYFKVLKKEKNNYSLAKVSRATIIQEVSESGKLAAGEEINLSFKSSERLTEMAVVMGSQVSRGQKIAQLDISNLLIQLNETTAAYQATKAKVNKLLAGASAEEISVTEASVCQRRN</sequence>
<dbReference type="PANTHER" id="PTHR32347">
    <property type="entry name" value="EFFLUX SYSTEM COMPONENT YKNX-RELATED"/>
    <property type="match status" value="1"/>
</dbReference>
<reference evidence="4" key="1">
    <citation type="submission" date="2017-09" db="EMBL/GenBank/DDBJ databases">
        <title>Depth-based differentiation of microbial function through sediment-hosted aquifers and enrichment of novel symbionts in the deep terrestrial subsurface.</title>
        <authorList>
            <person name="Probst A.J."/>
            <person name="Ladd B."/>
            <person name="Jarett J.K."/>
            <person name="Geller-Mcgrath D.E."/>
            <person name="Sieber C.M.K."/>
            <person name="Emerson J.B."/>
            <person name="Anantharaman K."/>
            <person name="Thomas B.C."/>
            <person name="Malmstrom R."/>
            <person name="Stieglmeier M."/>
            <person name="Klingl A."/>
            <person name="Woyke T."/>
            <person name="Ryan C.M."/>
            <person name="Banfield J.F."/>
        </authorList>
    </citation>
    <scope>NUCLEOTIDE SEQUENCE [LARGE SCALE GENOMIC DNA]</scope>
</reference>
<dbReference type="PANTHER" id="PTHR32347:SF23">
    <property type="entry name" value="BLL5650 PROTEIN"/>
    <property type="match status" value="1"/>
</dbReference>
<dbReference type="InterPro" id="IPR050465">
    <property type="entry name" value="UPF0194_transport"/>
</dbReference>
<dbReference type="Gene3D" id="2.40.50.100">
    <property type="match status" value="1"/>
</dbReference>
<evidence type="ECO:0000256" key="1">
    <source>
        <dbReference type="ARBA" id="ARBA00004196"/>
    </source>
</evidence>
<evidence type="ECO:0000256" key="2">
    <source>
        <dbReference type="ARBA" id="ARBA00023054"/>
    </source>
</evidence>
<gene>
    <name evidence="3" type="ORF">COT34_02020</name>
</gene>
<organism evidence="3 4">
    <name type="scientific">Candidatus Nealsonbacteria bacterium CG08_land_8_20_14_0_20_43_11</name>
    <dbReference type="NCBI Taxonomy" id="1974706"/>
    <lineage>
        <taxon>Bacteria</taxon>
        <taxon>Candidatus Nealsoniibacteriota</taxon>
    </lineage>
</organism>
<keyword evidence="2" id="KW-0175">Coiled coil</keyword>
<dbReference type="AlphaFoldDB" id="A0A2M6T0I3"/>